<organism evidence="1 2">
    <name type="scientific">Mytilus coruscus</name>
    <name type="common">Sea mussel</name>
    <dbReference type="NCBI Taxonomy" id="42192"/>
    <lineage>
        <taxon>Eukaryota</taxon>
        <taxon>Metazoa</taxon>
        <taxon>Spiralia</taxon>
        <taxon>Lophotrochozoa</taxon>
        <taxon>Mollusca</taxon>
        <taxon>Bivalvia</taxon>
        <taxon>Autobranchia</taxon>
        <taxon>Pteriomorphia</taxon>
        <taxon>Mytilida</taxon>
        <taxon>Mytiloidea</taxon>
        <taxon>Mytilidae</taxon>
        <taxon>Mytilinae</taxon>
        <taxon>Mytilus</taxon>
    </lineage>
</organism>
<keyword evidence="2" id="KW-1185">Reference proteome</keyword>
<dbReference type="EMBL" id="CACVKT020005575">
    <property type="protein sequence ID" value="CAC5395827.1"/>
    <property type="molecule type" value="Genomic_DNA"/>
</dbReference>
<dbReference type="InterPro" id="IPR043502">
    <property type="entry name" value="DNA/RNA_pol_sf"/>
</dbReference>
<evidence type="ECO:0000313" key="2">
    <source>
        <dbReference type="Proteomes" id="UP000507470"/>
    </source>
</evidence>
<dbReference type="AlphaFoldDB" id="A0A6J8CKZ6"/>
<gene>
    <name evidence="1" type="ORF">MCOR_30452</name>
</gene>
<reference evidence="1 2" key="1">
    <citation type="submission" date="2020-06" db="EMBL/GenBank/DDBJ databases">
        <authorList>
            <person name="Li R."/>
            <person name="Bekaert M."/>
        </authorList>
    </citation>
    <scope>NUCLEOTIDE SEQUENCE [LARGE SCALE GENOMIC DNA]</scope>
    <source>
        <strain evidence="2">wild</strain>
    </source>
</reference>
<dbReference type="GO" id="GO:0006508">
    <property type="term" value="P:proteolysis"/>
    <property type="evidence" value="ECO:0007669"/>
    <property type="project" value="InterPro"/>
</dbReference>
<dbReference type="Gene3D" id="3.10.10.10">
    <property type="entry name" value="HIV Type 1 Reverse Transcriptase, subunit A, domain 1"/>
    <property type="match status" value="1"/>
</dbReference>
<protein>
    <submittedName>
        <fullName evidence="1">Uncharacterized protein</fullName>
    </submittedName>
</protein>
<proteinExistence type="predicted"/>
<dbReference type="InterPro" id="IPR001969">
    <property type="entry name" value="Aspartic_peptidase_AS"/>
</dbReference>
<sequence length="558" mass="62927">MYITYEKLSRSKRSAITADRKLNIDQVLLVHKNAGYVLPVGTRMTIPMSKVTNLHQTFTMNPKIATTSENIAFRERKIQPIKHQEIIHQESNELNISGDDNAAISEIFETLKLSKGQSMDDFYAQLLEKATILYKSDHAVLIKFIKGFSDQLAFFVRAGYHSDSANCLTAAKMGEAYGYRKDDAPLVAAATKSADNTPVAVKALNNFKTDVVSELHGQINSLSQSMSKLATGFSQQLDCTRNVKGNDHFPCPRNRCRQVSQSDRGLCRKCQAPGHFARPSNWNERGNIDSYFTCHICGQTDRKSPQCVNYSGNRSNPGFTGQDPRGGNLIKFLYTTLNISNKTVLDSDHEHYNNYSDSTECTSDDDSAFVCKFLYMSVRIANLEISVLIDTGSSKNVMTSQLFNSIPDSKKSEFSATNDKITLTNNQTVQIYGTAKPDFKPKHQRSYRLTPEKKDILRHHLDEHLRQGVFAPVDETEDVPITSLVVLMSKRTNQKGKANTSPKETSLSKFRFCCDFRYLISQTQHYSYSIPDLQDLTESFSNKTPVTDFKRKSTLHRL</sequence>
<dbReference type="SUPFAM" id="SSF56672">
    <property type="entry name" value="DNA/RNA polymerases"/>
    <property type="match status" value="1"/>
</dbReference>
<name>A0A6J8CKZ6_MYTCO</name>
<evidence type="ECO:0000313" key="1">
    <source>
        <dbReference type="EMBL" id="CAC5395827.1"/>
    </source>
</evidence>
<dbReference type="Proteomes" id="UP000507470">
    <property type="component" value="Unassembled WGS sequence"/>
</dbReference>
<dbReference type="GO" id="GO:0004190">
    <property type="term" value="F:aspartic-type endopeptidase activity"/>
    <property type="evidence" value="ECO:0007669"/>
    <property type="project" value="InterPro"/>
</dbReference>
<dbReference type="PROSITE" id="PS00141">
    <property type="entry name" value="ASP_PROTEASE"/>
    <property type="match status" value="1"/>
</dbReference>
<accession>A0A6J8CKZ6</accession>